<keyword evidence="11" id="KW-0862">Zinc</keyword>
<gene>
    <name evidence="17" type="ORF">SAMN04487935_0944</name>
</gene>
<keyword evidence="18" id="KW-1185">Reference proteome</keyword>
<evidence type="ECO:0000313" key="18">
    <source>
        <dbReference type="Proteomes" id="UP000199580"/>
    </source>
</evidence>
<keyword evidence="10" id="KW-0378">Hydrolase</keyword>
<dbReference type="Pfam" id="PF17900">
    <property type="entry name" value="Peptidase_M1_N"/>
    <property type="match status" value="1"/>
</dbReference>
<organism evidence="17 18">
    <name type="scientific">Flavobacterium noncentrifugens</name>
    <dbReference type="NCBI Taxonomy" id="1128970"/>
    <lineage>
        <taxon>Bacteria</taxon>
        <taxon>Pseudomonadati</taxon>
        <taxon>Bacteroidota</taxon>
        <taxon>Flavobacteriia</taxon>
        <taxon>Flavobacteriales</taxon>
        <taxon>Flavobacteriaceae</taxon>
        <taxon>Flavobacterium</taxon>
    </lineage>
</organism>
<dbReference type="InterPro" id="IPR001930">
    <property type="entry name" value="Peptidase_M1"/>
</dbReference>
<dbReference type="GO" id="GO:0008270">
    <property type="term" value="F:zinc ion binding"/>
    <property type="evidence" value="ECO:0007669"/>
    <property type="project" value="InterPro"/>
</dbReference>
<dbReference type="SUPFAM" id="SSF63737">
    <property type="entry name" value="Leukotriene A4 hydrolase N-terminal domain"/>
    <property type="match status" value="1"/>
</dbReference>
<evidence type="ECO:0000256" key="6">
    <source>
        <dbReference type="ARBA" id="ARBA00022438"/>
    </source>
</evidence>
<evidence type="ECO:0000256" key="8">
    <source>
        <dbReference type="ARBA" id="ARBA00022723"/>
    </source>
</evidence>
<feature type="chain" id="PRO_5011643981" description="Aminopeptidase N" evidence="13">
    <location>
        <begin position="19"/>
        <end position="659"/>
    </location>
</feature>
<dbReference type="RefSeq" id="WP_091392235.1">
    <property type="nucleotide sequence ID" value="NZ_BKAI01000002.1"/>
</dbReference>
<evidence type="ECO:0000256" key="3">
    <source>
        <dbReference type="ARBA" id="ARBA00010136"/>
    </source>
</evidence>
<evidence type="ECO:0000256" key="5">
    <source>
        <dbReference type="ARBA" id="ARBA00015611"/>
    </source>
</evidence>
<evidence type="ECO:0000256" key="10">
    <source>
        <dbReference type="ARBA" id="ARBA00022801"/>
    </source>
</evidence>
<evidence type="ECO:0000259" key="16">
    <source>
        <dbReference type="Pfam" id="PF18962"/>
    </source>
</evidence>
<dbReference type="GO" id="GO:0070006">
    <property type="term" value="F:metalloaminopeptidase activity"/>
    <property type="evidence" value="ECO:0007669"/>
    <property type="project" value="TreeGrafter"/>
</dbReference>
<dbReference type="InterPro" id="IPR050344">
    <property type="entry name" value="Peptidase_M1_aminopeptidases"/>
</dbReference>
<keyword evidence="8" id="KW-0479">Metal-binding</keyword>
<name>A0A1G8TG80_9FLAO</name>
<dbReference type="GO" id="GO:0042277">
    <property type="term" value="F:peptide binding"/>
    <property type="evidence" value="ECO:0007669"/>
    <property type="project" value="TreeGrafter"/>
</dbReference>
<keyword evidence="7" id="KW-0645">Protease</keyword>
<dbReference type="NCBIfam" id="TIGR04183">
    <property type="entry name" value="Por_Secre_tail"/>
    <property type="match status" value="1"/>
</dbReference>
<dbReference type="PANTHER" id="PTHR11533">
    <property type="entry name" value="PROTEASE M1 ZINC METALLOPROTEASE"/>
    <property type="match status" value="1"/>
</dbReference>
<evidence type="ECO:0000256" key="4">
    <source>
        <dbReference type="ARBA" id="ARBA00012564"/>
    </source>
</evidence>
<dbReference type="Proteomes" id="UP000199580">
    <property type="component" value="Unassembled WGS sequence"/>
</dbReference>
<feature type="domain" description="Aminopeptidase N-like N-terminal" evidence="15">
    <location>
        <begin position="55"/>
        <end position="239"/>
    </location>
</feature>
<evidence type="ECO:0000256" key="2">
    <source>
        <dbReference type="ARBA" id="ARBA00001947"/>
    </source>
</evidence>
<dbReference type="InterPro" id="IPR042097">
    <property type="entry name" value="Aminopeptidase_N-like_N_sf"/>
</dbReference>
<evidence type="ECO:0000256" key="1">
    <source>
        <dbReference type="ARBA" id="ARBA00000098"/>
    </source>
</evidence>
<comment type="similarity">
    <text evidence="3">Belongs to the peptidase M1 family.</text>
</comment>
<protein>
    <recommendedName>
        <fullName evidence="5">Aminopeptidase N</fullName>
        <ecNumber evidence="4">3.4.11.2</ecNumber>
    </recommendedName>
</protein>
<dbReference type="AlphaFoldDB" id="A0A1G8TG80"/>
<accession>A0A1G8TG80</accession>
<evidence type="ECO:0000259" key="14">
    <source>
        <dbReference type="Pfam" id="PF01433"/>
    </source>
</evidence>
<dbReference type="InterPro" id="IPR027268">
    <property type="entry name" value="Peptidase_M4/M1_CTD_sf"/>
</dbReference>
<dbReference type="InterPro" id="IPR014782">
    <property type="entry name" value="Peptidase_M1_dom"/>
</dbReference>
<dbReference type="EC" id="3.4.11.2" evidence="4"/>
<dbReference type="SUPFAM" id="SSF55486">
    <property type="entry name" value="Metalloproteases ('zincins'), catalytic domain"/>
    <property type="match status" value="1"/>
</dbReference>
<sequence length="659" mass="72014">MKKYYALLLLVAASSAFAQSNESEKEGLVKAERKSASKRMALQANPNTLNYDITHEKLEFTIDPAVYNIAGRVTTTYKALSNMNTIVFDLAKITDPSDDNYDSQIVVNAVRINNSDLAFTRNDTELIVTLPTTQATGVSAVIEITYEGAPAGSGFGSFIATNHGSTPVLWTLSEPFGARDWWPCKQDLNDKIDTGLDVYITAPTQYNSVSNGLQQSKTDNGNGTSTTYFKHNYPIAAYLVAIACTNYQIYTQQGGLGTAESPFFPIVNYAYPETAAANTASVAVTPSIINFYETKFGPYPFRNEKYGHAQFGWGGGMEHQSVSFMTAGNSGRYSRSLIAHEMGHQWFGDKVTCASWNNIWLNEGFATYLASMVIQNFDGENAFTQDKASMVEYIISQPGGAIYMTDDEATSVNRIFSSRLSYDKGGMVLNMLRLKLGDTNFFQALRNYLADPAHAYGYATTADLKAHLEAVSGTSLTEFFNDWVYNQGYPIYDITVRNTSSGFASIQVGQAQSHASVSFFEGPVPVRLTGSGGQELDVVLDNTSNGQIFNVAVPFVVTNVVFNPKSDIVAEENVVTLATSAFDNLSASVLYPNPASNKLTLQLPSGVAVEKTIFYNTIGQMAKETTVENTWDVSDLASGIYFMTVQTNAGTKQLKFSKK</sequence>
<evidence type="ECO:0000256" key="7">
    <source>
        <dbReference type="ARBA" id="ARBA00022670"/>
    </source>
</evidence>
<keyword evidence="9 13" id="KW-0732">Signal</keyword>
<dbReference type="GO" id="GO:0016020">
    <property type="term" value="C:membrane"/>
    <property type="evidence" value="ECO:0007669"/>
    <property type="project" value="TreeGrafter"/>
</dbReference>
<evidence type="ECO:0000313" key="17">
    <source>
        <dbReference type="EMBL" id="SDJ39915.1"/>
    </source>
</evidence>
<proteinExistence type="inferred from homology"/>
<dbReference type="GO" id="GO:0016285">
    <property type="term" value="F:alanyl aminopeptidase activity"/>
    <property type="evidence" value="ECO:0007669"/>
    <property type="project" value="UniProtKB-EC"/>
</dbReference>
<dbReference type="EMBL" id="FNEZ01000001">
    <property type="protein sequence ID" value="SDJ39915.1"/>
    <property type="molecule type" value="Genomic_DNA"/>
</dbReference>
<dbReference type="STRING" id="1128970.SAMN04487935_0944"/>
<dbReference type="CDD" id="cd09603">
    <property type="entry name" value="M1_APN_like"/>
    <property type="match status" value="1"/>
</dbReference>
<evidence type="ECO:0000256" key="11">
    <source>
        <dbReference type="ARBA" id="ARBA00022833"/>
    </source>
</evidence>
<dbReference type="Pfam" id="PF01433">
    <property type="entry name" value="Peptidase_M1"/>
    <property type="match status" value="1"/>
</dbReference>
<dbReference type="GO" id="GO:0005737">
    <property type="term" value="C:cytoplasm"/>
    <property type="evidence" value="ECO:0007669"/>
    <property type="project" value="TreeGrafter"/>
</dbReference>
<dbReference type="Gene3D" id="1.10.390.10">
    <property type="entry name" value="Neutral Protease Domain 2"/>
    <property type="match status" value="1"/>
</dbReference>
<feature type="domain" description="Peptidase M1 membrane alanine aminopeptidase" evidence="14">
    <location>
        <begin position="329"/>
        <end position="483"/>
    </location>
</feature>
<evidence type="ECO:0000259" key="15">
    <source>
        <dbReference type="Pfam" id="PF17900"/>
    </source>
</evidence>
<dbReference type="PRINTS" id="PR00756">
    <property type="entry name" value="ALADIPTASE"/>
</dbReference>
<dbReference type="InterPro" id="IPR045357">
    <property type="entry name" value="Aminopeptidase_N-like_N"/>
</dbReference>
<dbReference type="GO" id="GO:0043171">
    <property type="term" value="P:peptide catabolic process"/>
    <property type="evidence" value="ECO:0007669"/>
    <property type="project" value="TreeGrafter"/>
</dbReference>
<feature type="signal peptide" evidence="13">
    <location>
        <begin position="1"/>
        <end position="18"/>
    </location>
</feature>
<dbReference type="Pfam" id="PF18962">
    <property type="entry name" value="Por_Secre_tail"/>
    <property type="match status" value="1"/>
</dbReference>
<evidence type="ECO:0000256" key="13">
    <source>
        <dbReference type="SAM" id="SignalP"/>
    </source>
</evidence>
<dbReference type="PANTHER" id="PTHR11533:SF174">
    <property type="entry name" value="PUROMYCIN-SENSITIVE AMINOPEPTIDASE-RELATED"/>
    <property type="match status" value="1"/>
</dbReference>
<evidence type="ECO:0000256" key="12">
    <source>
        <dbReference type="ARBA" id="ARBA00023049"/>
    </source>
</evidence>
<keyword evidence="12" id="KW-0482">Metalloprotease</keyword>
<dbReference type="GO" id="GO:0006508">
    <property type="term" value="P:proteolysis"/>
    <property type="evidence" value="ECO:0007669"/>
    <property type="project" value="UniProtKB-KW"/>
</dbReference>
<dbReference type="Gene3D" id="2.60.40.1730">
    <property type="entry name" value="tricorn interacting facor f3 domain"/>
    <property type="match status" value="1"/>
</dbReference>
<dbReference type="GO" id="GO:0005615">
    <property type="term" value="C:extracellular space"/>
    <property type="evidence" value="ECO:0007669"/>
    <property type="project" value="TreeGrafter"/>
</dbReference>
<dbReference type="OrthoDB" id="100605at2"/>
<reference evidence="17 18" key="1">
    <citation type="submission" date="2016-10" db="EMBL/GenBank/DDBJ databases">
        <authorList>
            <person name="de Groot N.N."/>
        </authorList>
    </citation>
    <scope>NUCLEOTIDE SEQUENCE [LARGE SCALE GENOMIC DNA]</scope>
    <source>
        <strain evidence="17 18">CGMCC 1.10076</strain>
    </source>
</reference>
<keyword evidence="6" id="KW-0031">Aminopeptidase</keyword>
<evidence type="ECO:0000256" key="9">
    <source>
        <dbReference type="ARBA" id="ARBA00022729"/>
    </source>
</evidence>
<comment type="cofactor">
    <cofactor evidence="2">
        <name>Zn(2+)</name>
        <dbReference type="ChEBI" id="CHEBI:29105"/>
    </cofactor>
</comment>
<comment type="catalytic activity">
    <reaction evidence="1">
        <text>Release of an N-terminal amino acid, Xaa-|-Yaa- from a peptide, amide or arylamide. Xaa is preferably Ala, but may be most amino acids including Pro (slow action). When a terminal hydrophobic residue is followed by a prolyl residue, the two may be released as an intact Xaa-Pro dipeptide.</text>
        <dbReference type="EC" id="3.4.11.2"/>
    </reaction>
</comment>
<dbReference type="InterPro" id="IPR026444">
    <property type="entry name" value="Secre_tail"/>
</dbReference>
<feature type="domain" description="Secretion system C-terminal sorting" evidence="16">
    <location>
        <begin position="590"/>
        <end position="653"/>
    </location>
</feature>